<reference evidence="3 4" key="1">
    <citation type="submission" date="2020-03" db="EMBL/GenBank/DDBJ databases">
        <title>Two novel Motilibacter sp.</title>
        <authorList>
            <person name="Liu S."/>
        </authorList>
    </citation>
    <scope>NUCLEOTIDE SEQUENCE [LARGE SCALE GENOMIC DNA]</scope>
    <source>
        <strain evidence="3 4">E257</strain>
    </source>
</reference>
<dbReference type="Proteomes" id="UP000800981">
    <property type="component" value="Unassembled WGS sequence"/>
</dbReference>
<dbReference type="InterPro" id="IPR011576">
    <property type="entry name" value="Pyridox_Oxase_N"/>
</dbReference>
<proteinExistence type="predicted"/>
<sequence>MNGPNSTPSTAGTDGADGGRPGSAGEHALQRAEGSTERAERFYREQVLDHLNPAMCAFVERQEMLFVGTADRHGECDCSFRAGPPGFVRVLGPRVLAYPEYRGNGVMASLGNLQENPHVGLVLIDFFRDVIGLHVNGTAQVVPDEALRAATRLPEPDHPGRVARLWVVVDVEEAYIHCAKHIPLLTRLPRQQHWGTDDHHRKGGDFFGAKAERATQTGLAAQAGVSAQAGVVSHAPAAARV</sequence>
<dbReference type="SUPFAM" id="SSF50475">
    <property type="entry name" value="FMN-binding split barrel"/>
    <property type="match status" value="1"/>
</dbReference>
<dbReference type="InterPro" id="IPR012349">
    <property type="entry name" value="Split_barrel_FMN-bd"/>
</dbReference>
<dbReference type="PANTHER" id="PTHR42815">
    <property type="entry name" value="FAD-BINDING, PUTATIVE (AFU_ORTHOLOGUE AFUA_6G07600)-RELATED"/>
    <property type="match status" value="1"/>
</dbReference>
<evidence type="ECO:0000256" key="1">
    <source>
        <dbReference type="SAM" id="MobiDB-lite"/>
    </source>
</evidence>
<dbReference type="EMBL" id="JAANNP010000008">
    <property type="protein sequence ID" value="NHC14580.1"/>
    <property type="molecule type" value="Genomic_DNA"/>
</dbReference>
<feature type="domain" description="Pyridoxamine 5'-phosphate oxidase N-terminal" evidence="2">
    <location>
        <begin position="52"/>
        <end position="178"/>
    </location>
</feature>
<dbReference type="Gene3D" id="2.30.110.10">
    <property type="entry name" value="Electron Transport, Fmn-binding Protein, Chain A"/>
    <property type="match status" value="1"/>
</dbReference>
<name>A0ABX0GY06_9ACTN</name>
<evidence type="ECO:0000259" key="2">
    <source>
        <dbReference type="Pfam" id="PF01243"/>
    </source>
</evidence>
<dbReference type="Pfam" id="PF01243">
    <property type="entry name" value="PNPOx_N"/>
    <property type="match status" value="1"/>
</dbReference>
<dbReference type="RefSeq" id="WP_166282256.1">
    <property type="nucleotide sequence ID" value="NZ_JAANNP010000008.1"/>
</dbReference>
<organism evidence="3 4">
    <name type="scientific">Motilibacter deserti</name>
    <dbReference type="NCBI Taxonomy" id="2714956"/>
    <lineage>
        <taxon>Bacteria</taxon>
        <taxon>Bacillati</taxon>
        <taxon>Actinomycetota</taxon>
        <taxon>Actinomycetes</taxon>
        <taxon>Motilibacterales</taxon>
        <taxon>Motilibacteraceae</taxon>
        <taxon>Motilibacter</taxon>
    </lineage>
</organism>
<gene>
    <name evidence="3" type="ORF">G9H71_12405</name>
</gene>
<feature type="region of interest" description="Disordered" evidence="1">
    <location>
        <begin position="1"/>
        <end position="36"/>
    </location>
</feature>
<comment type="caution">
    <text evidence="3">The sequence shown here is derived from an EMBL/GenBank/DDBJ whole genome shotgun (WGS) entry which is preliminary data.</text>
</comment>
<keyword evidence="4" id="KW-1185">Reference proteome</keyword>
<evidence type="ECO:0000313" key="3">
    <source>
        <dbReference type="EMBL" id="NHC14580.1"/>
    </source>
</evidence>
<accession>A0ABX0GY06</accession>
<protein>
    <submittedName>
        <fullName evidence="3">Pyridoxamine 5-phosphate oxidase</fullName>
    </submittedName>
</protein>
<feature type="compositionally biased region" description="Polar residues" evidence="1">
    <location>
        <begin position="1"/>
        <end position="12"/>
    </location>
</feature>
<dbReference type="PANTHER" id="PTHR42815:SF2">
    <property type="entry name" value="FAD-BINDING, PUTATIVE (AFU_ORTHOLOGUE AFUA_6G07600)-RELATED"/>
    <property type="match status" value="1"/>
</dbReference>
<evidence type="ECO:0000313" key="4">
    <source>
        <dbReference type="Proteomes" id="UP000800981"/>
    </source>
</evidence>